<dbReference type="AlphaFoldDB" id="A0A0R1REM4"/>
<keyword evidence="1" id="KW-1133">Transmembrane helix</keyword>
<accession>A0A0R1REM4</accession>
<sequence length="82" mass="8761">MALAMSDGAKFGIGVGVIVFILLFIKLIIGFIKFCFRHPILFILLLVFGGLGVVFNVLLAGILIIAVIAGFGIMSLFNGFDL</sequence>
<feature type="transmembrane region" description="Helical" evidence="1">
    <location>
        <begin position="12"/>
        <end position="29"/>
    </location>
</feature>
<proteinExistence type="predicted"/>
<feature type="transmembrane region" description="Helical" evidence="1">
    <location>
        <begin position="41"/>
        <end position="74"/>
    </location>
</feature>
<gene>
    <name evidence="2" type="ORF">FC70_GL000955</name>
</gene>
<keyword evidence="1" id="KW-0812">Transmembrane</keyword>
<protein>
    <submittedName>
        <fullName evidence="2">Uncharacterized protein</fullName>
    </submittedName>
</protein>
<evidence type="ECO:0000313" key="3">
    <source>
        <dbReference type="Proteomes" id="UP000051697"/>
    </source>
</evidence>
<evidence type="ECO:0000313" key="2">
    <source>
        <dbReference type="EMBL" id="KRL55359.1"/>
    </source>
</evidence>
<reference evidence="2 3" key="1">
    <citation type="journal article" date="2015" name="Genome Announc.">
        <title>Expanding the biotechnology potential of lactobacilli through comparative genomics of 213 strains and associated genera.</title>
        <authorList>
            <person name="Sun Z."/>
            <person name="Harris H.M."/>
            <person name="McCann A."/>
            <person name="Guo C."/>
            <person name="Argimon S."/>
            <person name="Zhang W."/>
            <person name="Yang X."/>
            <person name="Jeffery I.B."/>
            <person name="Cooney J.C."/>
            <person name="Kagawa T.F."/>
            <person name="Liu W."/>
            <person name="Song Y."/>
            <person name="Salvetti E."/>
            <person name="Wrobel A."/>
            <person name="Rasinkangas P."/>
            <person name="Parkhill J."/>
            <person name="Rea M.C."/>
            <person name="O'Sullivan O."/>
            <person name="Ritari J."/>
            <person name="Douillard F.P."/>
            <person name="Paul Ross R."/>
            <person name="Yang R."/>
            <person name="Briner A.E."/>
            <person name="Felis G.E."/>
            <person name="de Vos W.M."/>
            <person name="Barrangou R."/>
            <person name="Klaenhammer T.R."/>
            <person name="Caufield P.W."/>
            <person name="Cui Y."/>
            <person name="Zhang H."/>
            <person name="O'Toole P.W."/>
        </authorList>
    </citation>
    <scope>NUCLEOTIDE SEQUENCE [LARGE SCALE GENOMIC DNA]</scope>
    <source>
        <strain evidence="2 3">DSM 15707</strain>
    </source>
</reference>
<dbReference type="Proteomes" id="UP000051697">
    <property type="component" value="Unassembled WGS sequence"/>
</dbReference>
<keyword evidence="3" id="KW-1185">Reference proteome</keyword>
<name>A0A0R1REM4_9LACO</name>
<dbReference type="EMBL" id="AZFE01000031">
    <property type="protein sequence ID" value="KRL55359.1"/>
    <property type="molecule type" value="Genomic_DNA"/>
</dbReference>
<keyword evidence="1" id="KW-0472">Membrane</keyword>
<organism evidence="2 3">
    <name type="scientific">Paucilactobacillus oligofermentans DSM 15707 = LMG 22743</name>
    <dbReference type="NCBI Taxonomy" id="1423778"/>
    <lineage>
        <taxon>Bacteria</taxon>
        <taxon>Bacillati</taxon>
        <taxon>Bacillota</taxon>
        <taxon>Bacilli</taxon>
        <taxon>Lactobacillales</taxon>
        <taxon>Lactobacillaceae</taxon>
        <taxon>Paucilactobacillus</taxon>
    </lineage>
</organism>
<dbReference type="PATRIC" id="fig|1423778.4.peg.988"/>
<dbReference type="STRING" id="1423778.FC70_GL000955"/>
<comment type="caution">
    <text evidence="2">The sequence shown here is derived from an EMBL/GenBank/DDBJ whole genome shotgun (WGS) entry which is preliminary data.</text>
</comment>
<evidence type="ECO:0000256" key="1">
    <source>
        <dbReference type="SAM" id="Phobius"/>
    </source>
</evidence>